<evidence type="ECO:0000313" key="1">
    <source>
        <dbReference type="EMBL" id="TGX98460.1"/>
    </source>
</evidence>
<sequence>MYYYLAPMEGITTWVFRKAYHKYFRPMDKYFTPFLVPHTHKDFNFKEKNEILPEHNAGQNLVPQILTNNAEDFVRTANALKRYGYEEVNLNLGCPSGTVVSKGRGAGFLRDIEKLDRFFDEVFSSLEMKISVKTRIGIQEPGEFEEILEVYNRYPLSELIIHPRIRQDFYKNRPNMTVFKDACRNSRNVLCYNGDLCMEEDIQKFHDSFPQVPAVMIGRGILKNPGLVGEVEGSAADRETLRAFHDEIYHTYQEIMSGDKNTVFKMKEFWSYLNLSFEYGEKCWKKIKKAQSAAEYERAVEEIFSLED</sequence>
<comment type="caution">
    <text evidence="1">The sequence shown here is derived from an EMBL/GenBank/DDBJ whole genome shotgun (WGS) entry which is preliminary data.</text>
</comment>
<reference evidence="1" key="1">
    <citation type="submission" date="2019-04" db="EMBL/GenBank/DDBJ databases">
        <title>Microbes associate with the intestines of laboratory mice.</title>
        <authorList>
            <person name="Navarre W."/>
            <person name="Wong E."/>
            <person name="Huang K."/>
            <person name="Tropini C."/>
            <person name="Ng K."/>
            <person name="Yu B."/>
        </authorList>
    </citation>
    <scope>NUCLEOTIDE SEQUENCE</scope>
    <source>
        <strain evidence="1">NM72_1-8</strain>
    </source>
</reference>
<dbReference type="EMBL" id="SRZB01000017">
    <property type="protein sequence ID" value="TGX98460.1"/>
    <property type="molecule type" value="Genomic_DNA"/>
</dbReference>
<protein>
    <submittedName>
        <fullName evidence="1">tRNA-dihydrouridine synthase family protein</fullName>
    </submittedName>
</protein>
<gene>
    <name evidence="1" type="ORF">E5357_08840</name>
</gene>
<evidence type="ECO:0000313" key="2">
    <source>
        <dbReference type="Proteomes" id="UP000307720"/>
    </source>
</evidence>
<accession>A0AC61QYR8</accession>
<proteinExistence type="predicted"/>
<dbReference type="Proteomes" id="UP000307720">
    <property type="component" value="Unassembled WGS sequence"/>
</dbReference>
<keyword evidence="2" id="KW-1185">Reference proteome</keyword>
<organism evidence="1 2">
    <name type="scientific">Hominisplanchenecus murintestinalis</name>
    <dbReference type="NCBI Taxonomy" id="2941517"/>
    <lineage>
        <taxon>Bacteria</taxon>
        <taxon>Bacillati</taxon>
        <taxon>Bacillota</taxon>
        <taxon>Clostridia</taxon>
        <taxon>Lachnospirales</taxon>
        <taxon>Lachnospiraceae</taxon>
        <taxon>Hominisplanchenecus</taxon>
    </lineage>
</organism>
<name>A0AC61QYR8_9FIRM</name>